<keyword evidence="2 3" id="KW-0378">Hydrolase</keyword>
<reference evidence="5 6" key="1">
    <citation type="submission" date="2024-09" db="EMBL/GenBank/DDBJ databases">
        <authorList>
            <person name="Sun Q."/>
            <person name="Mori K."/>
        </authorList>
    </citation>
    <scope>NUCLEOTIDE SEQUENCE [LARGE SCALE GENOMIC DNA]</scope>
    <source>
        <strain evidence="5 6">CCM 4839</strain>
    </source>
</reference>
<feature type="domain" description="Nudix hydrolase" evidence="4">
    <location>
        <begin position="4"/>
        <end position="145"/>
    </location>
</feature>
<comment type="similarity">
    <text evidence="3">Belongs to the Nudix hydrolase family.</text>
</comment>
<dbReference type="EMBL" id="JBHLVF010000028">
    <property type="protein sequence ID" value="MFC0393090.1"/>
    <property type="molecule type" value="Genomic_DNA"/>
</dbReference>
<organism evidence="5 6">
    <name type="scientific">Paenibacillus mendelii</name>
    <dbReference type="NCBI Taxonomy" id="206163"/>
    <lineage>
        <taxon>Bacteria</taxon>
        <taxon>Bacillati</taxon>
        <taxon>Bacillota</taxon>
        <taxon>Bacilli</taxon>
        <taxon>Bacillales</taxon>
        <taxon>Paenibacillaceae</taxon>
        <taxon>Paenibacillus</taxon>
    </lineage>
</organism>
<dbReference type="PANTHER" id="PTHR43046:SF14">
    <property type="entry name" value="MUTT_NUDIX FAMILY PROTEIN"/>
    <property type="match status" value="1"/>
</dbReference>
<dbReference type="PROSITE" id="PS00893">
    <property type="entry name" value="NUDIX_BOX"/>
    <property type="match status" value="1"/>
</dbReference>
<protein>
    <submittedName>
        <fullName evidence="5">NUDIX hydrolase</fullName>
    </submittedName>
</protein>
<dbReference type="RefSeq" id="WP_204818922.1">
    <property type="nucleotide sequence ID" value="NZ_JANHOF010000016.1"/>
</dbReference>
<dbReference type="Pfam" id="PF00293">
    <property type="entry name" value="NUDIX"/>
    <property type="match status" value="1"/>
</dbReference>
<gene>
    <name evidence="5" type="ORF">ACFFJ8_17120</name>
</gene>
<dbReference type="PANTHER" id="PTHR43046">
    <property type="entry name" value="GDP-MANNOSE MANNOSYL HYDROLASE"/>
    <property type="match status" value="1"/>
</dbReference>
<evidence type="ECO:0000259" key="4">
    <source>
        <dbReference type="PROSITE" id="PS51462"/>
    </source>
</evidence>
<sequence length="164" mass="19198">MMISYENHAGLFQFRAASIILNQNKILMQRAEVNDRWFIPGGRVEFGETAEQTIEREMLEEFGVQIVEKKLVWVLENYIEFPNKRIHEIGMYFVVKIQEGHPILRREGEFLGIEDGFVHRWVELDALDEIQIVPEFVVPELRSLDLTGGIKHVINRAVRNYSIT</sequence>
<comment type="caution">
    <text evidence="5">The sequence shown here is derived from an EMBL/GenBank/DDBJ whole genome shotgun (WGS) entry which is preliminary data.</text>
</comment>
<evidence type="ECO:0000256" key="1">
    <source>
        <dbReference type="ARBA" id="ARBA00001946"/>
    </source>
</evidence>
<evidence type="ECO:0000313" key="5">
    <source>
        <dbReference type="EMBL" id="MFC0393090.1"/>
    </source>
</evidence>
<dbReference type="GO" id="GO:0016787">
    <property type="term" value="F:hydrolase activity"/>
    <property type="evidence" value="ECO:0007669"/>
    <property type="project" value="UniProtKB-KW"/>
</dbReference>
<dbReference type="CDD" id="cd04688">
    <property type="entry name" value="NUDIX_Hydrolase"/>
    <property type="match status" value="1"/>
</dbReference>
<dbReference type="PRINTS" id="PR00502">
    <property type="entry name" value="NUDIXFAMILY"/>
</dbReference>
<dbReference type="InterPro" id="IPR020084">
    <property type="entry name" value="NUDIX_hydrolase_CS"/>
</dbReference>
<dbReference type="Proteomes" id="UP001589818">
    <property type="component" value="Unassembled WGS sequence"/>
</dbReference>
<evidence type="ECO:0000313" key="6">
    <source>
        <dbReference type="Proteomes" id="UP001589818"/>
    </source>
</evidence>
<dbReference type="SUPFAM" id="SSF55811">
    <property type="entry name" value="Nudix"/>
    <property type="match status" value="1"/>
</dbReference>
<proteinExistence type="inferred from homology"/>
<dbReference type="Gene3D" id="3.90.79.10">
    <property type="entry name" value="Nucleoside Triphosphate Pyrophosphohydrolase"/>
    <property type="match status" value="1"/>
</dbReference>
<dbReference type="InterPro" id="IPR015797">
    <property type="entry name" value="NUDIX_hydrolase-like_dom_sf"/>
</dbReference>
<comment type="cofactor">
    <cofactor evidence="1">
        <name>Mg(2+)</name>
        <dbReference type="ChEBI" id="CHEBI:18420"/>
    </cofactor>
</comment>
<evidence type="ECO:0000256" key="2">
    <source>
        <dbReference type="ARBA" id="ARBA00022801"/>
    </source>
</evidence>
<dbReference type="InterPro" id="IPR000086">
    <property type="entry name" value="NUDIX_hydrolase_dom"/>
</dbReference>
<name>A0ABV6JB27_9BACL</name>
<dbReference type="InterPro" id="IPR020476">
    <property type="entry name" value="Nudix_hydrolase"/>
</dbReference>
<keyword evidence="6" id="KW-1185">Reference proteome</keyword>
<evidence type="ECO:0000256" key="3">
    <source>
        <dbReference type="RuleBase" id="RU003476"/>
    </source>
</evidence>
<dbReference type="PROSITE" id="PS51462">
    <property type="entry name" value="NUDIX"/>
    <property type="match status" value="1"/>
</dbReference>
<accession>A0ABV6JB27</accession>